<evidence type="ECO:0000313" key="1">
    <source>
        <dbReference type="EMBL" id="KAJ8107403.1"/>
    </source>
</evidence>
<reference evidence="1" key="1">
    <citation type="submission" date="2022-11" db="EMBL/GenBank/DDBJ databases">
        <title>Genome Sequence of Nemania bipapillata.</title>
        <authorList>
            <person name="Buettner E."/>
        </authorList>
    </citation>
    <scope>NUCLEOTIDE SEQUENCE</scope>
    <source>
        <strain evidence="1">CP14</strain>
    </source>
</reference>
<name>A0ACC2HXH1_9PEZI</name>
<sequence>MATEQKQQQPAVTVLGRPRDQQQPSPTLGESSSTVLRGLVEVRDYEFFAQRDFNEYKDASRAYFAEKNGNPSSWLGDATPPASAHPSLDEPRPVPGELSYQSSEEEPRNRKILGLHRLWFWTLLAILGVVIVVAVGVGVGVGTTRPSSGSKNASGVGPASETSSITTAGTQTTAGVSCPGVNGTVYTVPGSTKQFLQLCGVDYGKEDGAVDLRNVSTNTADDCMNNCAGTAGCTGCGWGFIDGDHGPPYRCWLKSYITNKSHTADTDWQFAVLLTGAGY</sequence>
<accession>A0ACC2HXH1</accession>
<organism evidence="1 2">
    <name type="scientific">Nemania bipapillata</name>
    <dbReference type="NCBI Taxonomy" id="110536"/>
    <lineage>
        <taxon>Eukaryota</taxon>
        <taxon>Fungi</taxon>
        <taxon>Dikarya</taxon>
        <taxon>Ascomycota</taxon>
        <taxon>Pezizomycotina</taxon>
        <taxon>Sordariomycetes</taxon>
        <taxon>Xylariomycetidae</taxon>
        <taxon>Xylariales</taxon>
        <taxon>Xylariaceae</taxon>
        <taxon>Nemania</taxon>
    </lineage>
</organism>
<evidence type="ECO:0000313" key="2">
    <source>
        <dbReference type="Proteomes" id="UP001153334"/>
    </source>
</evidence>
<proteinExistence type="predicted"/>
<comment type="caution">
    <text evidence="1">The sequence shown here is derived from an EMBL/GenBank/DDBJ whole genome shotgun (WGS) entry which is preliminary data.</text>
</comment>
<gene>
    <name evidence="1" type="ORF">ONZ43_g6742</name>
</gene>
<dbReference type="EMBL" id="JAPESX010002540">
    <property type="protein sequence ID" value="KAJ8107403.1"/>
    <property type="molecule type" value="Genomic_DNA"/>
</dbReference>
<keyword evidence="2" id="KW-1185">Reference proteome</keyword>
<protein>
    <submittedName>
        <fullName evidence="1">Uncharacterized protein</fullName>
    </submittedName>
</protein>
<dbReference type="Proteomes" id="UP001153334">
    <property type="component" value="Unassembled WGS sequence"/>
</dbReference>